<dbReference type="CDD" id="cd00438">
    <property type="entry name" value="cupin_RmlC"/>
    <property type="match status" value="1"/>
</dbReference>
<dbReference type="GO" id="GO:0000271">
    <property type="term" value="P:polysaccharide biosynthetic process"/>
    <property type="evidence" value="ECO:0007669"/>
    <property type="project" value="TreeGrafter"/>
</dbReference>
<dbReference type="Gene3D" id="2.60.120.10">
    <property type="entry name" value="Jelly Rolls"/>
    <property type="match status" value="1"/>
</dbReference>
<feature type="non-terminal residue" evidence="1">
    <location>
        <position position="1"/>
    </location>
</feature>
<dbReference type="GO" id="GO:0005829">
    <property type="term" value="C:cytosol"/>
    <property type="evidence" value="ECO:0007669"/>
    <property type="project" value="TreeGrafter"/>
</dbReference>
<dbReference type="EMBL" id="BTSX01000001">
    <property type="protein sequence ID" value="GMS81641.1"/>
    <property type="molecule type" value="Genomic_DNA"/>
</dbReference>
<reference evidence="1" key="1">
    <citation type="submission" date="2023-10" db="EMBL/GenBank/DDBJ databases">
        <title>Genome assembly of Pristionchus species.</title>
        <authorList>
            <person name="Yoshida K."/>
            <person name="Sommer R.J."/>
        </authorList>
    </citation>
    <scope>NUCLEOTIDE SEQUENCE</scope>
    <source>
        <strain evidence="1">RS0144</strain>
    </source>
</reference>
<gene>
    <name evidence="1" type="ORF">PENTCL1PPCAC_3816</name>
</gene>
<dbReference type="PANTHER" id="PTHR21047">
    <property type="entry name" value="DTDP-6-DEOXY-D-GLUCOSE-3,5 EPIMERASE"/>
    <property type="match status" value="1"/>
</dbReference>
<protein>
    <recommendedName>
        <fullName evidence="3">dTDP-4-dehydrorhamnose 3,5-epimerase</fullName>
    </recommendedName>
</protein>
<evidence type="ECO:0000313" key="2">
    <source>
        <dbReference type="Proteomes" id="UP001432027"/>
    </source>
</evidence>
<dbReference type="GO" id="GO:0008830">
    <property type="term" value="F:dTDP-4-dehydrorhamnose 3,5-epimerase activity"/>
    <property type="evidence" value="ECO:0007669"/>
    <property type="project" value="InterPro"/>
</dbReference>
<dbReference type="SUPFAM" id="SSF51182">
    <property type="entry name" value="RmlC-like cupins"/>
    <property type="match status" value="1"/>
</dbReference>
<organism evidence="1 2">
    <name type="scientific">Pristionchus entomophagus</name>
    <dbReference type="NCBI Taxonomy" id="358040"/>
    <lineage>
        <taxon>Eukaryota</taxon>
        <taxon>Metazoa</taxon>
        <taxon>Ecdysozoa</taxon>
        <taxon>Nematoda</taxon>
        <taxon>Chromadorea</taxon>
        <taxon>Rhabditida</taxon>
        <taxon>Rhabditina</taxon>
        <taxon>Diplogasteromorpha</taxon>
        <taxon>Diplogasteroidea</taxon>
        <taxon>Neodiplogasteridae</taxon>
        <taxon>Pristionchus</taxon>
    </lineage>
</organism>
<comment type="caution">
    <text evidence="1">The sequence shown here is derived from an EMBL/GenBank/DDBJ whole genome shotgun (WGS) entry which is preliminary data.</text>
</comment>
<proteinExistence type="predicted"/>
<name>A0AAV5SE42_9BILA</name>
<dbReference type="Pfam" id="PF00908">
    <property type="entry name" value="dTDP_sugar_isom"/>
    <property type="match status" value="1"/>
</dbReference>
<dbReference type="PANTHER" id="PTHR21047:SF2">
    <property type="entry name" value="THYMIDINE DIPHOSPHO-4-KETO-RHAMNOSE 3,5-EPIMERASE"/>
    <property type="match status" value="1"/>
</dbReference>
<keyword evidence="2" id="KW-1185">Reference proteome</keyword>
<dbReference type="AlphaFoldDB" id="A0AAV5SE42"/>
<dbReference type="NCBIfam" id="TIGR01221">
    <property type="entry name" value="rmlC"/>
    <property type="match status" value="1"/>
</dbReference>
<sequence length="220" mass="24586">GCARMIDYLLSMFSPADSPRDLPQQPAMKAMEIERRLRPEVEEITNMEGVRIIKPKVFPDARGFFSESYNAVEWKEQLGFDQTLVQDNHSFSHPGVLRGLHAQPGMGKLVTVAVGRIFDVIVDARPGSATFGKWKGVYLDAGNRHALWVPDGFLHGFQVVSEEGAHVMYKCSAVYDATTEYGIDPFDADLAIDWPQSDAARCIVSERDRSHPAFATLRRS</sequence>
<evidence type="ECO:0008006" key="3">
    <source>
        <dbReference type="Google" id="ProtNLM"/>
    </source>
</evidence>
<dbReference type="Proteomes" id="UP001432027">
    <property type="component" value="Unassembled WGS sequence"/>
</dbReference>
<accession>A0AAV5SE42</accession>
<dbReference type="InterPro" id="IPR014710">
    <property type="entry name" value="RmlC-like_jellyroll"/>
</dbReference>
<dbReference type="InterPro" id="IPR000888">
    <property type="entry name" value="RmlC-like"/>
</dbReference>
<dbReference type="InterPro" id="IPR011051">
    <property type="entry name" value="RmlC_Cupin_sf"/>
</dbReference>
<evidence type="ECO:0000313" key="1">
    <source>
        <dbReference type="EMBL" id="GMS81641.1"/>
    </source>
</evidence>